<dbReference type="InterPro" id="IPR025507">
    <property type="entry name" value="DUF4394"/>
</dbReference>
<name>A0A518K8V9_9BACT</name>
<dbReference type="Proteomes" id="UP000316426">
    <property type="component" value="Chromosome"/>
</dbReference>
<evidence type="ECO:0000313" key="4">
    <source>
        <dbReference type="EMBL" id="QDV74217.1"/>
    </source>
</evidence>
<dbReference type="Pfam" id="PF14339">
    <property type="entry name" value="DUF4394"/>
    <property type="match status" value="1"/>
</dbReference>
<evidence type="ECO:0000256" key="1">
    <source>
        <dbReference type="SAM" id="SignalP"/>
    </source>
</evidence>
<dbReference type="InterPro" id="IPR013424">
    <property type="entry name" value="Ice-binding_C"/>
</dbReference>
<feature type="chain" id="PRO_5022223813" evidence="1">
    <location>
        <begin position="24"/>
        <end position="302"/>
    </location>
</feature>
<dbReference type="AlphaFoldDB" id="A0A518K8V9"/>
<evidence type="ECO:0000259" key="3">
    <source>
        <dbReference type="Pfam" id="PF14339"/>
    </source>
</evidence>
<accession>A0A518K8V9</accession>
<evidence type="ECO:0000259" key="2">
    <source>
        <dbReference type="Pfam" id="PF07589"/>
    </source>
</evidence>
<gene>
    <name evidence="4" type="ORF">Spa11_24170</name>
</gene>
<organism evidence="4 5">
    <name type="scientific">Botrimarina mediterranea</name>
    <dbReference type="NCBI Taxonomy" id="2528022"/>
    <lineage>
        <taxon>Bacteria</taxon>
        <taxon>Pseudomonadati</taxon>
        <taxon>Planctomycetota</taxon>
        <taxon>Planctomycetia</taxon>
        <taxon>Pirellulales</taxon>
        <taxon>Lacipirellulaceae</taxon>
        <taxon>Botrimarina</taxon>
    </lineage>
</organism>
<feature type="domain" description="Ice-binding protein C-terminal" evidence="2">
    <location>
        <begin position="279"/>
        <end position="299"/>
    </location>
</feature>
<feature type="domain" description="DUF4394" evidence="3">
    <location>
        <begin position="36"/>
        <end position="267"/>
    </location>
</feature>
<protein>
    <submittedName>
        <fullName evidence="4">Uncharacterized protein</fullName>
    </submittedName>
</protein>
<dbReference type="RefSeq" id="WP_197529327.1">
    <property type="nucleotide sequence ID" value="NZ_CP036349.1"/>
</dbReference>
<proteinExistence type="predicted"/>
<keyword evidence="1" id="KW-0732">Signal</keyword>
<dbReference type="EMBL" id="CP036349">
    <property type="protein sequence ID" value="QDV74217.1"/>
    <property type="molecule type" value="Genomic_DNA"/>
</dbReference>
<evidence type="ECO:0000313" key="5">
    <source>
        <dbReference type="Proteomes" id="UP000316426"/>
    </source>
</evidence>
<reference evidence="4 5" key="1">
    <citation type="submission" date="2019-02" db="EMBL/GenBank/DDBJ databases">
        <title>Deep-cultivation of Planctomycetes and their phenomic and genomic characterization uncovers novel biology.</title>
        <authorList>
            <person name="Wiegand S."/>
            <person name="Jogler M."/>
            <person name="Boedeker C."/>
            <person name="Pinto D."/>
            <person name="Vollmers J."/>
            <person name="Rivas-Marin E."/>
            <person name="Kohn T."/>
            <person name="Peeters S.H."/>
            <person name="Heuer A."/>
            <person name="Rast P."/>
            <person name="Oberbeckmann S."/>
            <person name="Bunk B."/>
            <person name="Jeske O."/>
            <person name="Meyerdierks A."/>
            <person name="Storesund J.E."/>
            <person name="Kallscheuer N."/>
            <person name="Luecker S."/>
            <person name="Lage O.M."/>
            <person name="Pohl T."/>
            <person name="Merkel B.J."/>
            <person name="Hornburger P."/>
            <person name="Mueller R.-W."/>
            <person name="Bruemmer F."/>
            <person name="Labrenz M."/>
            <person name="Spormann A.M."/>
            <person name="Op den Camp H."/>
            <person name="Overmann J."/>
            <person name="Amann R."/>
            <person name="Jetten M.S.M."/>
            <person name="Mascher T."/>
            <person name="Medema M.H."/>
            <person name="Devos D.P."/>
            <person name="Kaster A.-K."/>
            <person name="Ovreas L."/>
            <person name="Rohde M."/>
            <person name="Galperin M.Y."/>
            <person name="Jogler C."/>
        </authorList>
    </citation>
    <scope>NUCLEOTIDE SEQUENCE [LARGE SCALE GENOMIC DNA]</scope>
    <source>
        <strain evidence="4 5">Spa11</strain>
    </source>
</reference>
<sequence precursor="true">MKFSPLALLAIAGVVSLSSVSNAALLFGIDDSSGQTLISFDSSAPSTLLSGVAISGLQNNETIKGIDFRPATHQLYALGSTNRLYTLSVLTGAATEVGAGPFTPALNGSNFGFDFNPAIDRIRVVSNTKKNYVLNPNDGAATGVTDLFFGPGDPNFGVSPNVEFSGYTNSVIPAPASTQLYGIDTGLDILVTQANSAGTLGTVGPLGVNVGAVGGFDVTGSGANAVAYAALLPASTSVSNLYSINLATGAATDLGAIDGGAIISSLAAAPAGYDPDVIVPEPTAVVLAALALAGFAGRRVRG</sequence>
<feature type="signal peptide" evidence="1">
    <location>
        <begin position="1"/>
        <end position="23"/>
    </location>
</feature>
<keyword evidence="5" id="KW-1185">Reference proteome</keyword>
<dbReference type="Pfam" id="PF07589">
    <property type="entry name" value="PEP-CTERM"/>
    <property type="match status" value="1"/>
</dbReference>
<dbReference type="KEGG" id="bmei:Spa11_24170"/>